<dbReference type="InterPro" id="IPR001173">
    <property type="entry name" value="Glyco_trans_2-like"/>
</dbReference>
<name>A0ABW1W1W0_9GAMM</name>
<dbReference type="EC" id="2.4.1.-" evidence="11"/>
<evidence type="ECO:0000259" key="12">
    <source>
        <dbReference type="Pfam" id="PF00535"/>
    </source>
</evidence>
<accession>A0ABW1W1W0</accession>
<feature type="transmembrane region" description="Helical" evidence="11">
    <location>
        <begin position="319"/>
        <end position="345"/>
    </location>
</feature>
<dbReference type="CDD" id="cd06423">
    <property type="entry name" value="CESA_like"/>
    <property type="match status" value="1"/>
</dbReference>
<feature type="domain" description="Glycosyltransferase 2-like" evidence="12">
    <location>
        <begin position="78"/>
        <end position="245"/>
    </location>
</feature>
<evidence type="ECO:0000256" key="2">
    <source>
        <dbReference type="ARBA" id="ARBA00006739"/>
    </source>
</evidence>
<evidence type="ECO:0000256" key="5">
    <source>
        <dbReference type="ARBA" id="ARBA00022676"/>
    </source>
</evidence>
<dbReference type="NCBIfam" id="TIGR03937">
    <property type="entry name" value="PgaC_IcaA"/>
    <property type="match status" value="1"/>
</dbReference>
<dbReference type="InterPro" id="IPR029044">
    <property type="entry name" value="Nucleotide-diphossugar_trans"/>
</dbReference>
<dbReference type="EMBL" id="JBHSUB010000015">
    <property type="protein sequence ID" value="MFC6378945.1"/>
    <property type="molecule type" value="Genomic_DNA"/>
</dbReference>
<keyword evidence="8 11" id="KW-1133">Transmembrane helix</keyword>
<reference evidence="14" key="1">
    <citation type="journal article" date="2019" name="Int. J. Syst. Evol. Microbiol.">
        <title>The Global Catalogue of Microorganisms (GCM) 10K type strain sequencing project: providing services to taxonomists for standard genome sequencing and annotation.</title>
        <authorList>
            <consortium name="The Broad Institute Genomics Platform"/>
            <consortium name="The Broad Institute Genome Sequencing Center for Infectious Disease"/>
            <person name="Wu L."/>
            <person name="Ma J."/>
        </authorList>
    </citation>
    <scope>NUCLEOTIDE SEQUENCE [LARGE SCALE GENOMIC DNA]</scope>
    <source>
        <strain evidence="14">CGMCC 1.18518</strain>
    </source>
</reference>
<dbReference type="RefSeq" id="WP_385951546.1">
    <property type="nucleotide sequence ID" value="NZ_JBHSUB010000015.1"/>
</dbReference>
<evidence type="ECO:0000256" key="4">
    <source>
        <dbReference type="ARBA" id="ARBA00022475"/>
    </source>
</evidence>
<gene>
    <name evidence="13" type="primary">pgaC</name>
    <name evidence="13" type="ORF">ACFP9W_12860</name>
</gene>
<dbReference type="Gene3D" id="3.90.550.10">
    <property type="entry name" value="Spore Coat Polysaccharide Biosynthesis Protein SpsA, Chain A"/>
    <property type="match status" value="1"/>
</dbReference>
<dbReference type="InterPro" id="IPR023853">
    <property type="entry name" value="PGA_PgaC/IcaA"/>
</dbReference>
<comment type="similarity">
    <text evidence="2 11">Belongs to the glycosyltransferase 2 family.</text>
</comment>
<keyword evidence="14" id="KW-1185">Reference proteome</keyword>
<evidence type="ECO:0000256" key="8">
    <source>
        <dbReference type="ARBA" id="ARBA00022989"/>
    </source>
</evidence>
<sequence>MTDRIITFIILCLVLSFPLGFAATFTGEIMLNFVFLWPLFMAALWITGGIYFWLHRERHWSAIPEDLSNGQEPPPLISMLIPCYNEGPNVRETITAALQQNYQNIEVIAINDGSSDDTAEVLDELASEYLQLRVIHLAENQGKAIALRTGAAAARSDFLVCIDGDALPAPDMAAFLVAPLIRYPRVGAVTGNPRIRTRSTLVGRIQVGEFSSIIGLIKRTQRIYGHVFTVSGVITAFRRTALEEVGYWSPDMITEDIDISWKLQLQHWSVFFEPRAVCWILMPETIKGLWRQRLRWAQGGAEVFVKNMKHIWSLEYKRMWVLFAEFMLSTLWAFSYAMSVLLFLLGLLFTLPKNLQVESIFPPHFTGLTLAIVCLIQFMVSVMIEHRYEKNIFRSLFWVIWFPVIYWMLSLFTTLVAFPKVMLRRQRQRARWNGSDRGLERSSK</sequence>
<organism evidence="13 14">
    <name type="scientific">Tatumella terrea</name>
    <dbReference type="NCBI Taxonomy" id="419007"/>
    <lineage>
        <taxon>Bacteria</taxon>
        <taxon>Pseudomonadati</taxon>
        <taxon>Pseudomonadota</taxon>
        <taxon>Gammaproteobacteria</taxon>
        <taxon>Enterobacterales</taxon>
        <taxon>Erwiniaceae</taxon>
        <taxon>Tatumella</taxon>
    </lineage>
</organism>
<feature type="transmembrane region" description="Helical" evidence="11">
    <location>
        <begin position="396"/>
        <end position="418"/>
    </location>
</feature>
<evidence type="ECO:0000256" key="3">
    <source>
        <dbReference type="ARBA" id="ARBA00017381"/>
    </source>
</evidence>
<evidence type="ECO:0000256" key="10">
    <source>
        <dbReference type="NCBIfam" id="TIGR03937"/>
    </source>
</evidence>
<protein>
    <recommendedName>
        <fullName evidence="3 10">Poly-beta-1,6-N-acetyl-D-glucosamine synthase</fullName>
        <shortName evidence="11">Poly-beta-1,6-GlcNAc synthase</shortName>
        <ecNumber evidence="11">2.4.1.-</ecNumber>
    </recommendedName>
</protein>
<feature type="transmembrane region" description="Helical" evidence="11">
    <location>
        <begin position="365"/>
        <end position="384"/>
    </location>
</feature>
<keyword evidence="4 11" id="KW-1003">Cell membrane</keyword>
<evidence type="ECO:0000256" key="11">
    <source>
        <dbReference type="RuleBase" id="RU364028"/>
    </source>
</evidence>
<evidence type="ECO:0000256" key="6">
    <source>
        <dbReference type="ARBA" id="ARBA00022679"/>
    </source>
</evidence>
<dbReference type="Proteomes" id="UP001596230">
    <property type="component" value="Unassembled WGS sequence"/>
</dbReference>
<dbReference type="PANTHER" id="PTHR43630">
    <property type="entry name" value="POLY-BETA-1,6-N-ACETYL-D-GLUCOSAMINE SYNTHASE"/>
    <property type="match status" value="1"/>
</dbReference>
<keyword evidence="9 11" id="KW-0472">Membrane</keyword>
<keyword evidence="5 11" id="KW-0328">Glycosyltransferase</keyword>
<comment type="caution">
    <text evidence="13">The sequence shown here is derived from an EMBL/GenBank/DDBJ whole genome shotgun (WGS) entry which is preliminary data.</text>
</comment>
<comment type="subcellular location">
    <subcellularLocation>
        <location evidence="1 11">Cell membrane</location>
        <topology evidence="1 11">Multi-pass membrane protein</topology>
    </subcellularLocation>
</comment>
<dbReference type="Pfam" id="PF00535">
    <property type="entry name" value="Glycos_transf_2"/>
    <property type="match status" value="1"/>
</dbReference>
<keyword evidence="6 11" id="KW-0808">Transferase</keyword>
<evidence type="ECO:0000256" key="7">
    <source>
        <dbReference type="ARBA" id="ARBA00022692"/>
    </source>
</evidence>
<dbReference type="PANTHER" id="PTHR43630:SF1">
    <property type="entry name" value="POLY-BETA-1,6-N-ACETYL-D-GLUCOSAMINE SYNTHASE"/>
    <property type="match status" value="1"/>
</dbReference>
<dbReference type="SUPFAM" id="SSF53448">
    <property type="entry name" value="Nucleotide-diphospho-sugar transferases"/>
    <property type="match status" value="1"/>
</dbReference>
<feature type="transmembrane region" description="Helical" evidence="11">
    <location>
        <begin position="32"/>
        <end position="54"/>
    </location>
</feature>
<evidence type="ECO:0000256" key="9">
    <source>
        <dbReference type="ARBA" id="ARBA00023136"/>
    </source>
</evidence>
<evidence type="ECO:0000256" key="1">
    <source>
        <dbReference type="ARBA" id="ARBA00004651"/>
    </source>
</evidence>
<keyword evidence="7 11" id="KW-0812">Transmembrane</keyword>
<evidence type="ECO:0000313" key="14">
    <source>
        <dbReference type="Proteomes" id="UP001596230"/>
    </source>
</evidence>
<proteinExistence type="inferred from homology"/>
<evidence type="ECO:0000313" key="13">
    <source>
        <dbReference type="EMBL" id="MFC6378945.1"/>
    </source>
</evidence>